<sequence>MEAGQLAGLYIAGSSMEPTIADGDTVLVNVTRKDIVDGDVYALRVEGGVIIKRVQNDLGGRLRLINDNAVFKPVEVRHADVDVIGRVVWRGSLF</sequence>
<feature type="domain" description="Peptidase S24/S26A/S26B/S26C" evidence="4">
    <location>
        <begin position="4"/>
        <end position="88"/>
    </location>
</feature>
<evidence type="ECO:0000313" key="5">
    <source>
        <dbReference type="EMBL" id="SDP87705.1"/>
    </source>
</evidence>
<accession>A0A1H0WB76</accession>
<dbReference type="Pfam" id="PF00717">
    <property type="entry name" value="Peptidase_S24"/>
    <property type="match status" value="1"/>
</dbReference>
<dbReference type="InterPro" id="IPR039418">
    <property type="entry name" value="LexA-like"/>
</dbReference>
<dbReference type="Proteomes" id="UP000199317">
    <property type="component" value="Unassembled WGS sequence"/>
</dbReference>
<reference evidence="6" key="1">
    <citation type="submission" date="2016-10" db="EMBL/GenBank/DDBJ databases">
        <authorList>
            <person name="Varghese N."/>
            <person name="Submissions S."/>
        </authorList>
    </citation>
    <scope>NUCLEOTIDE SEQUENCE [LARGE SCALE GENOMIC DNA]</scope>
    <source>
        <strain evidence="6">DSM 17101</strain>
    </source>
</reference>
<proteinExistence type="predicted"/>
<organism evidence="5 6">
    <name type="scientific">Paracidovorax cattleyae</name>
    <dbReference type="NCBI Taxonomy" id="80868"/>
    <lineage>
        <taxon>Bacteria</taxon>
        <taxon>Pseudomonadati</taxon>
        <taxon>Pseudomonadota</taxon>
        <taxon>Betaproteobacteria</taxon>
        <taxon>Burkholderiales</taxon>
        <taxon>Comamonadaceae</taxon>
        <taxon>Paracidovorax</taxon>
    </lineage>
</organism>
<gene>
    <name evidence="5" type="ORF">SAMN04489708_13525</name>
</gene>
<keyword evidence="6" id="KW-1185">Reference proteome</keyword>
<dbReference type="InterPro" id="IPR036286">
    <property type="entry name" value="LexA/Signal_pep-like_sf"/>
</dbReference>
<keyword evidence="2" id="KW-0238">DNA-binding</keyword>
<evidence type="ECO:0000313" key="6">
    <source>
        <dbReference type="Proteomes" id="UP000199317"/>
    </source>
</evidence>
<protein>
    <submittedName>
        <fullName evidence="5">Peptidase S24-like</fullName>
    </submittedName>
</protein>
<dbReference type="CDD" id="cd06529">
    <property type="entry name" value="S24_LexA-like"/>
    <property type="match status" value="1"/>
</dbReference>
<evidence type="ECO:0000256" key="1">
    <source>
        <dbReference type="ARBA" id="ARBA00023015"/>
    </source>
</evidence>
<evidence type="ECO:0000256" key="3">
    <source>
        <dbReference type="ARBA" id="ARBA00023163"/>
    </source>
</evidence>
<dbReference type="SUPFAM" id="SSF51306">
    <property type="entry name" value="LexA/Signal peptidase"/>
    <property type="match status" value="1"/>
</dbReference>
<evidence type="ECO:0000259" key="4">
    <source>
        <dbReference type="Pfam" id="PF00717"/>
    </source>
</evidence>
<dbReference type="EMBL" id="FNJL01000035">
    <property type="protein sequence ID" value="SDP87705.1"/>
    <property type="molecule type" value="Genomic_DNA"/>
</dbReference>
<name>A0A1H0WB76_9BURK</name>
<dbReference type="Gene3D" id="2.10.109.10">
    <property type="entry name" value="Umud Fragment, subunit A"/>
    <property type="match status" value="1"/>
</dbReference>
<dbReference type="PANTHER" id="PTHR40661">
    <property type="match status" value="1"/>
</dbReference>
<dbReference type="AlphaFoldDB" id="A0A1H0WB76"/>
<dbReference type="RefSeq" id="WP_092838908.1">
    <property type="nucleotide sequence ID" value="NZ_FNJL01000035.1"/>
</dbReference>
<dbReference type="InterPro" id="IPR015927">
    <property type="entry name" value="Peptidase_S24_S26A/B/C"/>
</dbReference>
<keyword evidence="3" id="KW-0804">Transcription</keyword>
<dbReference type="OrthoDB" id="7011085at2"/>
<dbReference type="GO" id="GO:0003677">
    <property type="term" value="F:DNA binding"/>
    <property type="evidence" value="ECO:0007669"/>
    <property type="project" value="UniProtKB-KW"/>
</dbReference>
<keyword evidence="1" id="KW-0805">Transcription regulation</keyword>
<dbReference type="PANTHER" id="PTHR40661:SF3">
    <property type="entry name" value="FELS-1 PROPHAGE TRANSCRIPTIONAL REGULATOR"/>
    <property type="match status" value="1"/>
</dbReference>
<evidence type="ECO:0000256" key="2">
    <source>
        <dbReference type="ARBA" id="ARBA00023125"/>
    </source>
</evidence>